<keyword evidence="2" id="KW-1185">Reference proteome</keyword>
<accession>A0A0V1HEJ8</accession>
<evidence type="ECO:0000313" key="2">
    <source>
        <dbReference type="Proteomes" id="UP000055024"/>
    </source>
</evidence>
<evidence type="ECO:0000313" key="1">
    <source>
        <dbReference type="EMBL" id="KRZ08656.1"/>
    </source>
</evidence>
<dbReference type="EMBL" id="JYDP01000083">
    <property type="protein sequence ID" value="KRZ08656.1"/>
    <property type="molecule type" value="Genomic_DNA"/>
</dbReference>
<name>A0A0V1HEJ8_9BILA</name>
<gene>
    <name evidence="1" type="ORF">T11_16103</name>
</gene>
<reference evidence="1 2" key="1">
    <citation type="submission" date="2015-01" db="EMBL/GenBank/DDBJ databases">
        <title>Evolution of Trichinella species and genotypes.</title>
        <authorList>
            <person name="Korhonen P.K."/>
            <person name="Edoardo P."/>
            <person name="Giuseppe L.R."/>
            <person name="Gasser R.B."/>
        </authorList>
    </citation>
    <scope>NUCLEOTIDE SEQUENCE [LARGE SCALE GENOMIC DNA]</scope>
    <source>
        <strain evidence="1">ISS1029</strain>
    </source>
</reference>
<comment type="caution">
    <text evidence="1">The sequence shown here is derived from an EMBL/GenBank/DDBJ whole genome shotgun (WGS) entry which is preliminary data.</text>
</comment>
<dbReference type="AlphaFoldDB" id="A0A0V1HEJ8"/>
<dbReference type="Proteomes" id="UP000055024">
    <property type="component" value="Unassembled WGS sequence"/>
</dbReference>
<protein>
    <submittedName>
        <fullName evidence="1">Uncharacterized protein</fullName>
    </submittedName>
</protein>
<organism evidence="1 2">
    <name type="scientific">Trichinella zimbabwensis</name>
    <dbReference type="NCBI Taxonomy" id="268475"/>
    <lineage>
        <taxon>Eukaryota</taxon>
        <taxon>Metazoa</taxon>
        <taxon>Ecdysozoa</taxon>
        <taxon>Nematoda</taxon>
        <taxon>Enoplea</taxon>
        <taxon>Dorylaimia</taxon>
        <taxon>Trichinellida</taxon>
        <taxon>Trichinellidae</taxon>
        <taxon>Trichinella</taxon>
    </lineage>
</organism>
<proteinExistence type="predicted"/>
<sequence length="183" mass="20789">MVFNIYTKPTLLLTNTQVAIHLRPLSSIYLYTSPGCALHLIVHNPTQFRTTKKKVSYNEIKTSIRIYSTFTGTSSLSFTPANLNRITLPSPCFSISSILQFNFFSNDANYSVFAIIDNRIFHCPSTSSYICRHLLIEISDFLKYSLIKLKPRIVKNKCIFENSSARIGEMEEIESAGVCRDTL</sequence>
<dbReference type="OrthoDB" id="10548681at2759"/>